<protein>
    <submittedName>
        <fullName evidence="11">GPI transamidase component PIG-S</fullName>
    </submittedName>
</protein>
<dbReference type="GO" id="GO:0006506">
    <property type="term" value="P:GPI anchor biosynthetic process"/>
    <property type="evidence" value="ECO:0007669"/>
    <property type="project" value="UniProtKB-UniPathway"/>
</dbReference>
<proteinExistence type="inferred from homology"/>
<comment type="subcellular location">
    <subcellularLocation>
        <location evidence="1">Endoplasmic reticulum membrane</location>
        <topology evidence="1">Multi-pass membrane protein</topology>
    </subcellularLocation>
</comment>
<evidence type="ECO:0000256" key="5">
    <source>
        <dbReference type="ARBA" id="ARBA00022692"/>
    </source>
</evidence>
<dbReference type="InterPro" id="IPR019540">
    <property type="entry name" value="PtdIno-glycan_biosynth_class_S"/>
</dbReference>
<feature type="transmembrane region" description="Helical" evidence="10">
    <location>
        <begin position="20"/>
        <end position="39"/>
    </location>
</feature>
<keyword evidence="4" id="KW-0337">GPI-anchor biosynthesis</keyword>
<keyword evidence="8 10" id="KW-0472">Membrane</keyword>
<evidence type="ECO:0000313" key="12">
    <source>
        <dbReference type="Proteomes" id="UP000054359"/>
    </source>
</evidence>
<gene>
    <name evidence="11" type="ORF">X975_08728</name>
</gene>
<dbReference type="Pfam" id="PF10510">
    <property type="entry name" value="PIG-S"/>
    <property type="match status" value="1"/>
</dbReference>
<evidence type="ECO:0000256" key="10">
    <source>
        <dbReference type="SAM" id="Phobius"/>
    </source>
</evidence>
<keyword evidence="5 10" id="KW-0812">Transmembrane</keyword>
<keyword evidence="12" id="KW-1185">Reference proteome</keyword>
<comment type="similarity">
    <text evidence="3">Belongs to the PIGS family.</text>
</comment>
<evidence type="ECO:0000256" key="1">
    <source>
        <dbReference type="ARBA" id="ARBA00004477"/>
    </source>
</evidence>
<dbReference type="GO" id="GO:0016255">
    <property type="term" value="P:attachment of GPI anchor to protein"/>
    <property type="evidence" value="ECO:0007669"/>
    <property type="project" value="InterPro"/>
</dbReference>
<evidence type="ECO:0000256" key="3">
    <source>
        <dbReference type="ARBA" id="ARBA00005316"/>
    </source>
</evidence>
<evidence type="ECO:0000313" key="11">
    <source>
        <dbReference type="EMBL" id="KFM69763.1"/>
    </source>
</evidence>
<reference evidence="11 12" key="1">
    <citation type="submission" date="2013-11" db="EMBL/GenBank/DDBJ databases">
        <title>Genome sequencing of Stegodyphus mimosarum.</title>
        <authorList>
            <person name="Bechsgaard J."/>
        </authorList>
    </citation>
    <scope>NUCLEOTIDE SEQUENCE [LARGE SCALE GENOMIC DNA]</scope>
</reference>
<dbReference type="EMBL" id="KK117179">
    <property type="protein sequence ID" value="KFM69763.1"/>
    <property type="molecule type" value="Genomic_DNA"/>
</dbReference>
<evidence type="ECO:0000256" key="6">
    <source>
        <dbReference type="ARBA" id="ARBA00022824"/>
    </source>
</evidence>
<keyword evidence="7 10" id="KW-1133">Transmembrane helix</keyword>
<comment type="pathway">
    <text evidence="2">Glycolipid biosynthesis; glycosylphosphatidylinositol-anchor biosynthesis.</text>
</comment>
<keyword evidence="6" id="KW-0256">Endoplasmic reticulum</keyword>
<evidence type="ECO:0000256" key="2">
    <source>
        <dbReference type="ARBA" id="ARBA00004687"/>
    </source>
</evidence>
<evidence type="ECO:0000256" key="7">
    <source>
        <dbReference type="ARBA" id="ARBA00022989"/>
    </source>
</evidence>
<feature type="non-terminal residue" evidence="11">
    <location>
        <position position="540"/>
    </location>
</feature>
<evidence type="ECO:0000256" key="4">
    <source>
        <dbReference type="ARBA" id="ARBA00022502"/>
    </source>
</evidence>
<dbReference type="GO" id="GO:0042765">
    <property type="term" value="C:GPI-anchor transamidase complex"/>
    <property type="evidence" value="ECO:0007669"/>
    <property type="project" value="InterPro"/>
</dbReference>
<evidence type="ECO:0000256" key="8">
    <source>
        <dbReference type="ARBA" id="ARBA00023136"/>
    </source>
</evidence>
<dbReference type="Proteomes" id="UP000054359">
    <property type="component" value="Unassembled WGS sequence"/>
</dbReference>
<dbReference type="OrthoDB" id="28748at2759"/>
<name>A0A087TXC4_STEMI</name>
<dbReference type="AlphaFoldDB" id="A0A087TXC4"/>
<dbReference type="PANTHER" id="PTHR21072">
    <property type="entry name" value="GPI TRANSAMIDASE COMPONENT PIG-S"/>
    <property type="match status" value="1"/>
</dbReference>
<organism evidence="11 12">
    <name type="scientific">Stegodyphus mimosarum</name>
    <name type="common">African social velvet spider</name>
    <dbReference type="NCBI Taxonomy" id="407821"/>
    <lineage>
        <taxon>Eukaryota</taxon>
        <taxon>Metazoa</taxon>
        <taxon>Ecdysozoa</taxon>
        <taxon>Arthropoda</taxon>
        <taxon>Chelicerata</taxon>
        <taxon>Arachnida</taxon>
        <taxon>Araneae</taxon>
        <taxon>Araneomorphae</taxon>
        <taxon>Entelegynae</taxon>
        <taxon>Eresoidea</taxon>
        <taxon>Eresidae</taxon>
        <taxon>Stegodyphus</taxon>
    </lineage>
</organism>
<dbReference type="OMA" id="VGDIPFF"/>
<keyword evidence="9" id="KW-0325">Glycoprotein</keyword>
<dbReference type="STRING" id="407821.A0A087TXC4"/>
<dbReference type="UniPathway" id="UPA00196"/>
<accession>A0A087TXC4</accession>
<dbReference type="PANTHER" id="PTHR21072:SF13">
    <property type="entry name" value="GPI TRANSAMIDASE COMPONENT PIG-S"/>
    <property type="match status" value="1"/>
</dbReference>
<evidence type="ECO:0000256" key="9">
    <source>
        <dbReference type="ARBA" id="ARBA00023180"/>
    </source>
</evidence>
<sequence>MKCENALDKSAPKQISTSSVVATSVFALTFILIGVPVWWKTTEVYRYPVPHEECHHLLSETITHAVPIKIVLADQHVQQGVFWEELLLLSNNIEEVSQPFVNFHWTMSTANDEEEAIIKQHNNVSDLDAAFALSQQVLKADVHQKSYGKLQIIVLPKDYAKGLKFTIGRNRQAYILNDADSKHLAQDVFALARKIAQVERLKKLYTPISSYTGGKIPDKDRMRYLRSSSRFDVTFSLIVPEPHIVNINWDIDKAINAYMKLFLEELDLVSSVTIKSQILYMTSLPIPTQMSRDERGEFVLNLEHLPSLINPIEARLGSDTSVDSNLNFVVYIPTKEQTPLQIYDSKGQPISSYAFLLPQWGGFLMYNCPVPENSSLPHSVNLDVHAMMEVFLSQLRLLLGLPEMDSLSDEKCQVLPSSNIRKWEVDFLLRKNSQEYLSSAISSLSSLSQLLKTIGNIVIRDDVGQKIYFSLSSTKKSLMLLREGYLEEGYTKAQAAFLASDEVFFDPSLLALLYFPEDQKYAIYIPLFLPISIPVITSMS</sequence>